<dbReference type="RefSeq" id="WP_158559807.1">
    <property type="nucleotide sequence ID" value="NZ_MASW01000014.1"/>
</dbReference>
<comment type="caution">
    <text evidence="2">The sequence shown here is derived from an EMBL/GenBank/DDBJ whole genome shotgun (WGS) entry which is preliminary data.</text>
</comment>
<dbReference type="EMBL" id="MASW01000014">
    <property type="protein sequence ID" value="PXY17467.1"/>
    <property type="molecule type" value="Genomic_DNA"/>
</dbReference>
<name>A0A2V4AED9_9PSEU</name>
<dbReference type="PANTHER" id="PTHR43244">
    <property type="match status" value="1"/>
</dbReference>
<evidence type="ECO:0000313" key="2">
    <source>
        <dbReference type="EMBL" id="PXY17467.1"/>
    </source>
</evidence>
<dbReference type="PANTHER" id="PTHR43244:SF2">
    <property type="entry name" value="CONSERVED HYPOTHETICAL ALANINE AND PROLINE-RICH PROTEIN"/>
    <property type="match status" value="1"/>
</dbReference>
<dbReference type="SUPFAM" id="SSF51679">
    <property type="entry name" value="Bacterial luciferase-like"/>
    <property type="match status" value="1"/>
</dbReference>
<dbReference type="InterPro" id="IPR036661">
    <property type="entry name" value="Luciferase-like_sf"/>
</dbReference>
<reference evidence="2 3" key="1">
    <citation type="submission" date="2016-07" db="EMBL/GenBank/DDBJ databases">
        <title>Draft genome sequence of Prauserella muralis DSM 45305, isolated from a mould-covered wall in an indoor environment.</title>
        <authorList>
            <person name="Ruckert C."/>
            <person name="Albersmeier A."/>
            <person name="Jiang C.-L."/>
            <person name="Jiang Y."/>
            <person name="Kalinowski J."/>
            <person name="Schneider O."/>
            <person name="Winkler A."/>
            <person name="Zotchev S.B."/>
        </authorList>
    </citation>
    <scope>NUCLEOTIDE SEQUENCE [LARGE SCALE GENOMIC DNA]</scope>
    <source>
        <strain evidence="2 3">DSM 45305</strain>
    </source>
</reference>
<dbReference type="GO" id="GO:0016705">
    <property type="term" value="F:oxidoreductase activity, acting on paired donors, with incorporation or reduction of molecular oxygen"/>
    <property type="evidence" value="ECO:0007669"/>
    <property type="project" value="InterPro"/>
</dbReference>
<protein>
    <recommendedName>
        <fullName evidence="1">Luciferase-like domain-containing protein</fullName>
    </recommendedName>
</protein>
<dbReference type="InterPro" id="IPR050564">
    <property type="entry name" value="F420-G6PD/mer"/>
</dbReference>
<evidence type="ECO:0000313" key="3">
    <source>
        <dbReference type="Proteomes" id="UP000249915"/>
    </source>
</evidence>
<dbReference type="Proteomes" id="UP000249915">
    <property type="component" value="Unassembled WGS sequence"/>
</dbReference>
<dbReference type="CDD" id="cd01097">
    <property type="entry name" value="Tetrahydromethanopterin_reductase"/>
    <property type="match status" value="1"/>
</dbReference>
<evidence type="ECO:0000259" key="1">
    <source>
        <dbReference type="Pfam" id="PF00296"/>
    </source>
</evidence>
<dbReference type="Gene3D" id="3.20.20.30">
    <property type="entry name" value="Luciferase-like domain"/>
    <property type="match status" value="1"/>
</dbReference>
<proteinExistence type="predicted"/>
<accession>A0A2V4AED9</accession>
<sequence length="355" mass="37685">MAADRSSVAGPADIPGFGKGLSLVCTGRDVHEVAAMAADAERAGFESAWAAEFYDRSAVVAVAAMAAVTESITLGTGIAYAFGRSPLVLATEARDLDALCGGRLILGLGTGTRRMQQDWHSLSGEHSAPRIEELVPLLRRLSRLDEGPVRHEGRFYRSHVIPTAPVATPTRPTMPVYVAGVNTRMVRAAGAVADGLVGHPLFTPEYLRYIVRPALQAGVDRAGRAGPVPVAGYVICAVHPDEHHARRMAAAQIAFYASVKTYDPILTLHGFTDEARAIRAARRAGDLEAMVDAVSDGMIDTIAVSGTPEQVRSQFTARWAGLYERTLLYPPSFAGPSATTAVLDAFAPLASTPTR</sequence>
<dbReference type="Pfam" id="PF00296">
    <property type="entry name" value="Bac_luciferase"/>
    <property type="match status" value="1"/>
</dbReference>
<dbReference type="AlphaFoldDB" id="A0A2V4AED9"/>
<organism evidence="2 3">
    <name type="scientific">Prauserella muralis</name>
    <dbReference type="NCBI Taxonomy" id="588067"/>
    <lineage>
        <taxon>Bacteria</taxon>
        <taxon>Bacillati</taxon>
        <taxon>Actinomycetota</taxon>
        <taxon>Actinomycetes</taxon>
        <taxon>Pseudonocardiales</taxon>
        <taxon>Pseudonocardiaceae</taxon>
        <taxon>Prauserella</taxon>
    </lineage>
</organism>
<gene>
    <name evidence="2" type="ORF">BAY60_34550</name>
</gene>
<dbReference type="InterPro" id="IPR011251">
    <property type="entry name" value="Luciferase-like_dom"/>
</dbReference>
<feature type="domain" description="Luciferase-like" evidence="1">
    <location>
        <begin position="28"/>
        <end position="317"/>
    </location>
</feature>
<keyword evidence="3" id="KW-1185">Reference proteome</keyword>